<evidence type="ECO:0000313" key="4">
    <source>
        <dbReference type="Proteomes" id="UP000818603"/>
    </source>
</evidence>
<proteinExistence type="predicted"/>
<protein>
    <recommendedName>
        <fullName evidence="5">Ribbon-helix-helix protein CopG domain-containing protein</fullName>
    </recommendedName>
</protein>
<dbReference type="SUPFAM" id="SSF47598">
    <property type="entry name" value="Ribbon-helix-helix"/>
    <property type="match status" value="1"/>
</dbReference>
<reference evidence="2 4" key="2">
    <citation type="submission" date="2020-02" db="EMBL/GenBank/DDBJ databases">
        <title>Genome sequence of Parvularcula flava strain NH6-79.</title>
        <authorList>
            <person name="Abdul Karim M.H."/>
            <person name="Lam M.Q."/>
            <person name="Chen S.J."/>
            <person name="Yahya A."/>
            <person name="Shahir S."/>
            <person name="Shamsir M.S."/>
            <person name="Chong C.S."/>
        </authorList>
    </citation>
    <scope>NUCLEOTIDE SEQUENCE [LARGE SCALE GENOMIC DNA]</scope>
    <source>
        <strain evidence="2 4">NH6-79</strain>
    </source>
</reference>
<reference evidence="1" key="1">
    <citation type="journal article" date="2014" name="Int. J. Syst. Evol. Microbiol.">
        <title>Complete genome sequence of Corynebacterium casei LMG S-19264T (=DSM 44701T), isolated from a smear-ripened cheese.</title>
        <authorList>
            <consortium name="US DOE Joint Genome Institute (JGI-PGF)"/>
            <person name="Walter F."/>
            <person name="Albersmeier A."/>
            <person name="Kalinowski J."/>
            <person name="Ruckert C."/>
        </authorList>
    </citation>
    <scope>NUCLEOTIDE SEQUENCE</scope>
    <source>
        <strain evidence="1">CGMCC 1.14984</strain>
    </source>
</reference>
<dbReference type="EMBL" id="BMGZ01000001">
    <property type="protein sequence ID" value="GGH94699.1"/>
    <property type="molecule type" value="Genomic_DNA"/>
</dbReference>
<evidence type="ECO:0000313" key="3">
    <source>
        <dbReference type="Proteomes" id="UP000621856"/>
    </source>
</evidence>
<keyword evidence="4" id="KW-1185">Reference proteome</keyword>
<dbReference type="EMBL" id="VCJR02000001">
    <property type="protein sequence ID" value="NHK27196.1"/>
    <property type="molecule type" value="Genomic_DNA"/>
</dbReference>
<accession>A0A8J3A5B3</accession>
<sequence length="137" mass="15711">MGKPRVNLRLSWKLHAELERRASGEGVTKTQIVEDALGRFFDPEANLVLEERLLRRMDAFDRRQGEIERDTALCLETLAQFVLYWLTRTEPIPEGERDAAHALGQRRFDHFIRQVARKLGNERGVAARLEGSDRAAG</sequence>
<evidence type="ECO:0000313" key="2">
    <source>
        <dbReference type="EMBL" id="NHK27196.1"/>
    </source>
</evidence>
<evidence type="ECO:0008006" key="5">
    <source>
        <dbReference type="Google" id="ProtNLM"/>
    </source>
</evidence>
<dbReference type="Proteomes" id="UP000818603">
    <property type="component" value="Unassembled WGS sequence"/>
</dbReference>
<dbReference type="InterPro" id="IPR010985">
    <property type="entry name" value="Ribbon_hlx_hlx"/>
</dbReference>
<name>A0A8J3A5B3_9PROT</name>
<dbReference type="GO" id="GO:0006355">
    <property type="term" value="P:regulation of DNA-templated transcription"/>
    <property type="evidence" value="ECO:0007669"/>
    <property type="project" value="InterPro"/>
</dbReference>
<dbReference type="Proteomes" id="UP000621856">
    <property type="component" value="Unassembled WGS sequence"/>
</dbReference>
<reference evidence="1" key="3">
    <citation type="submission" date="2020-09" db="EMBL/GenBank/DDBJ databases">
        <authorList>
            <person name="Sun Q."/>
            <person name="Zhou Y."/>
        </authorList>
    </citation>
    <scope>NUCLEOTIDE SEQUENCE</scope>
    <source>
        <strain evidence="1">CGMCC 1.14984</strain>
    </source>
</reference>
<dbReference type="RefSeq" id="WP_155137993.1">
    <property type="nucleotide sequence ID" value="NZ_BMGZ01000001.1"/>
</dbReference>
<organism evidence="1 3">
    <name type="scientific">Aquisalinus luteolus</name>
    <dbReference type="NCBI Taxonomy" id="1566827"/>
    <lineage>
        <taxon>Bacteria</taxon>
        <taxon>Pseudomonadati</taxon>
        <taxon>Pseudomonadota</taxon>
        <taxon>Alphaproteobacteria</taxon>
        <taxon>Parvularculales</taxon>
        <taxon>Parvularculaceae</taxon>
        <taxon>Aquisalinus</taxon>
    </lineage>
</organism>
<evidence type="ECO:0000313" key="1">
    <source>
        <dbReference type="EMBL" id="GGH94699.1"/>
    </source>
</evidence>
<gene>
    <name evidence="2" type="ORF">FF098_004685</name>
    <name evidence="1" type="ORF">GCM10011355_09500</name>
</gene>
<comment type="caution">
    <text evidence="1">The sequence shown here is derived from an EMBL/GenBank/DDBJ whole genome shotgun (WGS) entry which is preliminary data.</text>
</comment>
<dbReference type="AlphaFoldDB" id="A0A8J3A5B3"/>